<reference evidence="5 6" key="1">
    <citation type="journal article" date="2019" name="Int. J. Syst. Evol. Microbiol.">
        <title>The Global Catalogue of Microorganisms (GCM) 10K type strain sequencing project: providing services to taxonomists for standard genome sequencing and annotation.</title>
        <authorList>
            <consortium name="The Broad Institute Genomics Platform"/>
            <consortium name="The Broad Institute Genome Sequencing Center for Infectious Disease"/>
            <person name="Wu L."/>
            <person name="Ma J."/>
        </authorList>
    </citation>
    <scope>NUCLEOTIDE SEQUENCE [LARGE SCALE GENOMIC DNA]</scope>
    <source>
        <strain evidence="5 6">JCM 13004</strain>
    </source>
</reference>
<dbReference type="EMBL" id="BAAALF010000156">
    <property type="protein sequence ID" value="GAA1263146.1"/>
    <property type="molecule type" value="Genomic_DNA"/>
</dbReference>
<evidence type="ECO:0000313" key="5">
    <source>
        <dbReference type="EMBL" id="GAA1263146.1"/>
    </source>
</evidence>
<dbReference type="SUPFAM" id="SSF52540">
    <property type="entry name" value="P-loop containing nucleoside triphosphate hydrolases"/>
    <property type="match status" value="1"/>
</dbReference>
<dbReference type="Gene3D" id="3.40.50.300">
    <property type="entry name" value="P-loop containing nucleotide triphosphate hydrolases"/>
    <property type="match status" value="1"/>
</dbReference>
<dbReference type="PRINTS" id="PR00038">
    <property type="entry name" value="HTHLUXR"/>
</dbReference>
<dbReference type="Gene3D" id="1.10.10.10">
    <property type="entry name" value="Winged helix-like DNA-binding domain superfamily/Winged helix DNA-binding domain"/>
    <property type="match status" value="1"/>
</dbReference>
<dbReference type="InterPro" id="IPR000792">
    <property type="entry name" value="Tscrpt_reg_LuxR_C"/>
</dbReference>
<dbReference type="PROSITE" id="PS00622">
    <property type="entry name" value="HTH_LUXR_1"/>
    <property type="match status" value="1"/>
</dbReference>
<organism evidence="5 6">
    <name type="scientific">Kitasatospora nipponensis</name>
    <dbReference type="NCBI Taxonomy" id="258049"/>
    <lineage>
        <taxon>Bacteria</taxon>
        <taxon>Bacillati</taxon>
        <taxon>Actinomycetota</taxon>
        <taxon>Actinomycetes</taxon>
        <taxon>Kitasatosporales</taxon>
        <taxon>Streptomycetaceae</taxon>
        <taxon>Kitasatospora</taxon>
    </lineage>
</organism>
<evidence type="ECO:0000256" key="1">
    <source>
        <dbReference type="ARBA" id="ARBA00022741"/>
    </source>
</evidence>
<dbReference type="SUPFAM" id="SSF48452">
    <property type="entry name" value="TPR-like"/>
    <property type="match status" value="2"/>
</dbReference>
<dbReference type="Pfam" id="PF13191">
    <property type="entry name" value="AAA_16"/>
    <property type="match status" value="1"/>
</dbReference>
<dbReference type="CDD" id="cd06170">
    <property type="entry name" value="LuxR_C_like"/>
    <property type="match status" value="1"/>
</dbReference>
<dbReference type="Pfam" id="PF00196">
    <property type="entry name" value="GerE"/>
    <property type="match status" value="1"/>
</dbReference>
<dbReference type="InterPro" id="IPR016032">
    <property type="entry name" value="Sig_transdc_resp-reg_C-effctor"/>
</dbReference>
<keyword evidence="6" id="KW-1185">Reference proteome</keyword>
<evidence type="ECO:0000259" key="4">
    <source>
        <dbReference type="PROSITE" id="PS50043"/>
    </source>
</evidence>
<dbReference type="InterPro" id="IPR041664">
    <property type="entry name" value="AAA_16"/>
</dbReference>
<dbReference type="SMART" id="SM00421">
    <property type="entry name" value="HTH_LUXR"/>
    <property type="match status" value="1"/>
</dbReference>
<dbReference type="RefSeq" id="WP_344445307.1">
    <property type="nucleotide sequence ID" value="NZ_BAAALF010000156.1"/>
</dbReference>
<dbReference type="InterPro" id="IPR036388">
    <property type="entry name" value="WH-like_DNA-bd_sf"/>
</dbReference>
<name>A0ABN1WSB3_9ACTN</name>
<dbReference type="Proteomes" id="UP001500037">
    <property type="component" value="Unassembled WGS sequence"/>
</dbReference>
<keyword evidence="1" id="KW-0547">Nucleotide-binding</keyword>
<feature type="region of interest" description="Disordered" evidence="3">
    <location>
        <begin position="1"/>
        <end position="30"/>
    </location>
</feature>
<evidence type="ECO:0000256" key="3">
    <source>
        <dbReference type="SAM" id="MobiDB-lite"/>
    </source>
</evidence>
<gene>
    <name evidence="5" type="ORF">GCM10009665_60950</name>
</gene>
<dbReference type="SUPFAM" id="SSF46894">
    <property type="entry name" value="C-terminal effector domain of the bipartite response regulators"/>
    <property type="match status" value="1"/>
</dbReference>
<accession>A0ABN1WSB3</accession>
<evidence type="ECO:0000313" key="6">
    <source>
        <dbReference type="Proteomes" id="UP001500037"/>
    </source>
</evidence>
<dbReference type="PROSITE" id="PS50043">
    <property type="entry name" value="HTH_LUXR_2"/>
    <property type="match status" value="1"/>
</dbReference>
<dbReference type="PANTHER" id="PTHR16305:SF35">
    <property type="entry name" value="TRANSCRIPTIONAL ACTIVATOR DOMAIN"/>
    <property type="match status" value="1"/>
</dbReference>
<sequence>MPDLSARKSTPGTLPSGGADAHHGRRRGDPVLIGRERELDALDELLRQESAHRAFILIQGESGGGKTALLREVLRRARRRGETVLSAWADPLEHEVEFGIVRQLFEPVVHGAATDGRDRLLEGPAARAARALSPYTSVPGDPAAEHGPEAATLNGLYWLAVKLATRGRLVVAIDDLQWADRASLQWLQTLLRRADDLPVVVIATVGPTEASPDPDVLTRVVALFRHRLALTTLGGVAVAAVIEEIFGVAGDEDFRDAVRAATGGNPFLLHTLLGSIRTAGLKPDAETAAQLARYVPSDAGRAVQLLVKAAGPHAQAVAQASAVLGGTPTLDLVAGVTGLAESAVLDAVHALERAGLMSRGDHVASFVCPMIRVAVANDVLPSTRQDVNARAAQVMLSHGMPMEQVAAHALQAPLGLRWIPDLLRRAAAHAVRQGAPGRALVLLRRALREPLGDDVRATLLIELGEAGLASSVPAAVRHLGQGLDLSRDPAERTAAARRLAGALCALDRYPEGLDVLRRTADSLRGIDPARALRLEIDLVYAGLHEATSAPAVVPRLMTLQISDASGAAVERPLAALLGLREIMLGESPAEAVALVRRALSHGMNPPDDESFVYSGAVLFLGSAGETELALGYADAAVEEARTRGSAFTFAHSCIIRACVYGQLGRVLDCQADAEAALETLREIGVDPHHAHSILATATLADSLVKQGRVAEAQSVLERNGLTTEMNGHWVNDYVYLVRGQLRLAQGHPAAAITDFRTCGERTEARNMRCPWIYPWRSEAALAHVLLGEMESAQALAQEELALARRWSVPEAVGVALRALAIATGGTEGLGMLREAVRTLEGTPARFRHAQALGDLGAQLRRAGRVAQARGHLKEAVTIAHRHGAALVADRALEELRAAGDRPRTRTFQGVEALTPTERRVAGLAAKGMTNREIAQHLFVGLRTVEVHLTNVYGKLGIDGRPGLVEALTAETGP</sequence>
<comment type="caution">
    <text evidence="5">The sequence shown here is derived from an EMBL/GenBank/DDBJ whole genome shotgun (WGS) entry which is preliminary data.</text>
</comment>
<keyword evidence="2" id="KW-0067">ATP-binding</keyword>
<feature type="domain" description="HTH luxR-type" evidence="4">
    <location>
        <begin position="906"/>
        <end position="971"/>
    </location>
</feature>
<protein>
    <submittedName>
        <fullName evidence="5">AAA family ATPase</fullName>
    </submittedName>
</protein>
<dbReference type="InterPro" id="IPR011990">
    <property type="entry name" value="TPR-like_helical_dom_sf"/>
</dbReference>
<proteinExistence type="predicted"/>
<dbReference type="PANTHER" id="PTHR16305">
    <property type="entry name" value="TESTICULAR SOLUBLE ADENYLYL CYCLASE"/>
    <property type="match status" value="1"/>
</dbReference>
<dbReference type="InterPro" id="IPR027417">
    <property type="entry name" value="P-loop_NTPase"/>
</dbReference>
<dbReference type="Gene3D" id="1.25.40.10">
    <property type="entry name" value="Tetratricopeptide repeat domain"/>
    <property type="match status" value="1"/>
</dbReference>
<evidence type="ECO:0000256" key="2">
    <source>
        <dbReference type="ARBA" id="ARBA00022840"/>
    </source>
</evidence>